<dbReference type="GO" id="GO:0005198">
    <property type="term" value="F:structural molecule activity"/>
    <property type="evidence" value="ECO:0007669"/>
    <property type="project" value="TreeGrafter"/>
</dbReference>
<dbReference type="GO" id="GO:0000814">
    <property type="term" value="C:ESCRT II complex"/>
    <property type="evidence" value="ECO:0007669"/>
    <property type="project" value="InterPro"/>
</dbReference>
<dbReference type="GO" id="GO:0043328">
    <property type="term" value="P:protein transport to vacuole involved in ubiquitin-dependent protein catabolic process via the multivesicular body sorting pathway"/>
    <property type="evidence" value="ECO:0007669"/>
    <property type="project" value="TreeGrafter"/>
</dbReference>
<evidence type="ECO:0000256" key="2">
    <source>
        <dbReference type="ARBA" id="ARBA00022448"/>
    </source>
</evidence>
<dbReference type="PANTHER" id="PTHR13149">
    <property type="entry name" value="VACUOLAR PROTEIN SORTING-ASSOCIATED PROTEIN VPS25"/>
    <property type="match status" value="1"/>
</dbReference>
<accession>A0A2V1ALG3</accession>
<dbReference type="Proteomes" id="UP000244406">
    <property type="component" value="Unassembled WGS sequence"/>
</dbReference>
<keyword evidence="5" id="KW-1185">Reference proteome</keyword>
<proteinExistence type="inferred from homology"/>
<reference evidence="4 5" key="1">
    <citation type="submission" date="2017-12" db="EMBL/GenBank/DDBJ databases">
        <title>Genome Sequence of the Amphotericin B-resistant Candida duobushaemulonii strain, B09383.</title>
        <authorList>
            <person name="Chow N.A."/>
            <person name="Gade L."/>
            <person name="Batra D."/>
            <person name="Rowe L.A."/>
            <person name="Loparev V.N."/>
            <person name="Litvintseva A.P."/>
        </authorList>
    </citation>
    <scope>NUCLEOTIDE SEQUENCE [LARGE SCALE GENOMIC DNA]</scope>
    <source>
        <strain evidence="4 5">B09383</strain>
    </source>
</reference>
<dbReference type="AlphaFoldDB" id="A0A2V1ALG3"/>
<dbReference type="EMBL" id="PKFP01000008">
    <property type="protein sequence ID" value="PVH18406.1"/>
    <property type="molecule type" value="Genomic_DNA"/>
</dbReference>
<dbReference type="GO" id="GO:0042803">
    <property type="term" value="F:protein homodimerization activity"/>
    <property type="evidence" value="ECO:0007669"/>
    <property type="project" value="TreeGrafter"/>
</dbReference>
<evidence type="ECO:0000256" key="1">
    <source>
        <dbReference type="ARBA" id="ARBA00009674"/>
    </source>
</evidence>
<dbReference type="Gene3D" id="1.10.10.570">
    <property type="entry name" value="Winged helix' DNA-binding domain. Chain C. Domain 1"/>
    <property type="match status" value="1"/>
</dbReference>
<sequence>MFEFPKLHSFPPFFTKQSNATVLEHQLEAWTSLVLSYCEYHKIYSLSGTGAVLSSQNKETEFPPLFENKEVERACSESFKKDILNHIIHKATRASYIDPKKSDAGVLIHWRTLPEWAKLLRDYVDSTGQLGTILTVYELTQSEDSTTSEDFKNIDYNLFVRVLQVLMKQGKAQIIMAEDNSGQIEGVKIV</sequence>
<name>A0A2V1ALG3_9ASCO</name>
<comment type="similarity">
    <text evidence="1">Belongs to the VPS25 family.</text>
</comment>
<dbReference type="InterPro" id="IPR036390">
    <property type="entry name" value="WH_DNA-bd_sf"/>
</dbReference>
<evidence type="ECO:0000256" key="3">
    <source>
        <dbReference type="ARBA" id="ARBA00022927"/>
    </source>
</evidence>
<dbReference type="PANTHER" id="PTHR13149:SF0">
    <property type="entry name" value="VACUOLAR PROTEIN-SORTING-ASSOCIATED PROTEIN 25"/>
    <property type="match status" value="1"/>
</dbReference>
<protein>
    <recommendedName>
        <fullName evidence="6">Vacuolar protein-sorting-associated protein 25</fullName>
    </recommendedName>
</protein>
<dbReference type="Pfam" id="PF05871">
    <property type="entry name" value="ESCRT-II"/>
    <property type="match status" value="1"/>
</dbReference>
<dbReference type="VEuPathDB" id="FungiDB:CXQ87_001333"/>
<evidence type="ECO:0008006" key="6">
    <source>
        <dbReference type="Google" id="ProtNLM"/>
    </source>
</evidence>
<evidence type="ECO:0000313" key="4">
    <source>
        <dbReference type="EMBL" id="PVH18406.1"/>
    </source>
</evidence>
<dbReference type="InterPro" id="IPR014041">
    <property type="entry name" value="ESCRT-II_cplx_Vps25-sub_N"/>
</dbReference>
<dbReference type="GeneID" id="37001333"/>
<dbReference type="InterPro" id="IPR036388">
    <property type="entry name" value="WH-like_DNA-bd_sf"/>
</dbReference>
<dbReference type="Gene3D" id="1.10.10.10">
    <property type="entry name" value="Winged helix-like DNA-binding domain superfamily/Winged helix DNA-binding domain"/>
    <property type="match status" value="1"/>
</dbReference>
<gene>
    <name evidence="4" type="ORF">CXQ87_001333</name>
</gene>
<keyword evidence="2" id="KW-0813">Transport</keyword>
<keyword evidence="3" id="KW-0653">Protein transport</keyword>
<dbReference type="InterPro" id="IPR008570">
    <property type="entry name" value="ESCRT-II_cplx_Vps25-sub"/>
</dbReference>
<dbReference type="RefSeq" id="XP_025339346.1">
    <property type="nucleotide sequence ID" value="XM_025479873.1"/>
</dbReference>
<comment type="caution">
    <text evidence="4">The sequence shown here is derived from an EMBL/GenBank/DDBJ whole genome shotgun (WGS) entry which is preliminary data.</text>
</comment>
<dbReference type="SUPFAM" id="SSF46785">
    <property type="entry name" value="Winged helix' DNA-binding domain"/>
    <property type="match status" value="2"/>
</dbReference>
<evidence type="ECO:0000313" key="5">
    <source>
        <dbReference type="Proteomes" id="UP000244406"/>
    </source>
</evidence>
<organism evidence="4 5">
    <name type="scientific">Candidozyma duobushaemuli</name>
    <dbReference type="NCBI Taxonomy" id="1231522"/>
    <lineage>
        <taxon>Eukaryota</taxon>
        <taxon>Fungi</taxon>
        <taxon>Dikarya</taxon>
        <taxon>Ascomycota</taxon>
        <taxon>Saccharomycotina</taxon>
        <taxon>Pichiomycetes</taxon>
        <taxon>Metschnikowiaceae</taxon>
        <taxon>Candidozyma</taxon>
    </lineage>
</organism>